<feature type="domain" description="HTH luxR-type" evidence="1">
    <location>
        <begin position="171"/>
        <end position="208"/>
    </location>
</feature>
<dbReference type="SUPFAM" id="SSF46894">
    <property type="entry name" value="C-terminal effector domain of the bipartite response regulators"/>
    <property type="match status" value="1"/>
</dbReference>
<keyword evidence="3" id="KW-0808">Transferase</keyword>
<dbReference type="InterPro" id="IPR016032">
    <property type="entry name" value="Sig_transdc_resp-reg_C-effctor"/>
</dbReference>
<dbReference type="Gene3D" id="1.10.10.10">
    <property type="entry name" value="Winged helix-like DNA-binding domain superfamily/Winged helix DNA-binding domain"/>
    <property type="match status" value="1"/>
</dbReference>
<dbReference type="Pfam" id="PF00196">
    <property type="entry name" value="GerE"/>
    <property type="match status" value="1"/>
</dbReference>
<accession>A0A8J3IBJ9</accession>
<comment type="caution">
    <text evidence="3">The sequence shown here is derived from an EMBL/GenBank/DDBJ whole genome shotgun (WGS) entry which is preliminary data.</text>
</comment>
<evidence type="ECO:0000313" key="3">
    <source>
        <dbReference type="EMBL" id="GHO49657.1"/>
    </source>
</evidence>
<name>A0A8J3IBJ9_9CHLR</name>
<reference evidence="3" key="1">
    <citation type="submission" date="2020-10" db="EMBL/GenBank/DDBJ databases">
        <title>Taxonomic study of unclassified bacteria belonging to the class Ktedonobacteria.</title>
        <authorList>
            <person name="Yabe S."/>
            <person name="Wang C.M."/>
            <person name="Zheng Y."/>
            <person name="Sakai Y."/>
            <person name="Cavaletti L."/>
            <person name="Monciardini P."/>
            <person name="Donadio S."/>
        </authorList>
    </citation>
    <scope>NUCLEOTIDE SEQUENCE</scope>
    <source>
        <strain evidence="3">SOSP1-1</strain>
    </source>
</reference>
<gene>
    <name evidence="3" type="ORF">KSX_78200</name>
</gene>
<feature type="domain" description="CRISPR system ring nuclease SSO2081-like" evidence="2">
    <location>
        <begin position="2"/>
        <end position="156"/>
    </location>
</feature>
<evidence type="ECO:0000259" key="2">
    <source>
        <dbReference type="Pfam" id="PF09623"/>
    </source>
</evidence>
<dbReference type="GO" id="GO:0003677">
    <property type="term" value="F:DNA binding"/>
    <property type="evidence" value="ECO:0007669"/>
    <property type="project" value="InterPro"/>
</dbReference>
<keyword evidence="3" id="KW-0418">Kinase</keyword>
<dbReference type="InterPro" id="IPR019092">
    <property type="entry name" value="SSO2081-like_dom"/>
</dbReference>
<keyword evidence="4" id="KW-1185">Reference proteome</keyword>
<evidence type="ECO:0000259" key="1">
    <source>
        <dbReference type="Pfam" id="PF00196"/>
    </source>
</evidence>
<proteinExistence type="predicted"/>
<dbReference type="GO" id="GO:0006355">
    <property type="term" value="P:regulation of DNA-templated transcription"/>
    <property type="evidence" value="ECO:0007669"/>
    <property type="project" value="InterPro"/>
</dbReference>
<protein>
    <submittedName>
        <fullName evidence="3">Histidine kinase</fullName>
    </submittedName>
</protein>
<dbReference type="Proteomes" id="UP000612362">
    <property type="component" value="Unassembled WGS sequence"/>
</dbReference>
<dbReference type="Pfam" id="PF09623">
    <property type="entry name" value="Cas_NE0113"/>
    <property type="match status" value="1"/>
</dbReference>
<sequence length="245" mass="28328">MQQALSSIQSEFISDYYQAAERVIHLRSHVLRWHGTAIDDIDGDDQADGTLDTFHRLIGDLKRREYRVHLSVSSGRRLMALLATAVASLNFDRHDHIWHLYTPQQVKDVASDGRQMHFPADAGVRLIEVPVPLLGPFYPQTDSFRHAQQERRRQVETLEHSRCARVEQESTPAQRRVLRAYSKGLATQQVAIQLHLSPATVNSHKTALLVLCANAWEIEPTVSLDYHFFYRKFANYFRYAEEEYK</sequence>
<dbReference type="InterPro" id="IPR000792">
    <property type="entry name" value="Tscrpt_reg_LuxR_C"/>
</dbReference>
<dbReference type="EMBL" id="BNJF01000006">
    <property type="protein sequence ID" value="GHO49657.1"/>
    <property type="molecule type" value="Genomic_DNA"/>
</dbReference>
<evidence type="ECO:0000313" key="4">
    <source>
        <dbReference type="Proteomes" id="UP000612362"/>
    </source>
</evidence>
<dbReference type="InterPro" id="IPR036388">
    <property type="entry name" value="WH-like_DNA-bd_sf"/>
</dbReference>
<organism evidence="3 4">
    <name type="scientific">Ktedonospora formicarum</name>
    <dbReference type="NCBI Taxonomy" id="2778364"/>
    <lineage>
        <taxon>Bacteria</taxon>
        <taxon>Bacillati</taxon>
        <taxon>Chloroflexota</taxon>
        <taxon>Ktedonobacteria</taxon>
        <taxon>Ktedonobacterales</taxon>
        <taxon>Ktedonobacteraceae</taxon>
        <taxon>Ktedonospora</taxon>
    </lineage>
</organism>
<dbReference type="AlphaFoldDB" id="A0A8J3IBJ9"/>
<dbReference type="GO" id="GO:0016301">
    <property type="term" value="F:kinase activity"/>
    <property type="evidence" value="ECO:0007669"/>
    <property type="project" value="UniProtKB-KW"/>
</dbReference>